<name>G7Z3P6_AZOL4</name>
<evidence type="ECO:0000259" key="10">
    <source>
        <dbReference type="PROSITE" id="PS00745"/>
    </source>
</evidence>
<evidence type="ECO:0000313" key="11">
    <source>
        <dbReference type="EMBL" id="CBS88039.1"/>
    </source>
</evidence>
<dbReference type="InterPro" id="IPR005139">
    <property type="entry name" value="PCRF"/>
</dbReference>
<evidence type="ECO:0000256" key="5">
    <source>
        <dbReference type="ARBA" id="ARBA00022490"/>
    </source>
</evidence>
<evidence type="ECO:0000256" key="3">
    <source>
        <dbReference type="ARBA" id="ARBA00010835"/>
    </source>
</evidence>
<evidence type="ECO:0000256" key="2">
    <source>
        <dbReference type="ARBA" id="ARBA00004496"/>
    </source>
</evidence>
<dbReference type="Gene3D" id="3.30.160.20">
    <property type="match status" value="1"/>
</dbReference>
<dbReference type="PROSITE" id="PS00745">
    <property type="entry name" value="RF_PROK_I"/>
    <property type="match status" value="1"/>
</dbReference>
<dbReference type="InterPro" id="IPR050057">
    <property type="entry name" value="Prokaryotic/Mito_RF"/>
</dbReference>
<dbReference type="Gene3D" id="6.10.140.1950">
    <property type="match status" value="1"/>
</dbReference>
<dbReference type="InterPro" id="IPR000352">
    <property type="entry name" value="Pep_chain_release_fac_I"/>
</dbReference>
<evidence type="ECO:0000256" key="1">
    <source>
        <dbReference type="ARBA" id="ARBA00002986"/>
    </source>
</evidence>
<dbReference type="STRING" id="862719.AZOLI_2857"/>
<comment type="similarity">
    <text evidence="3 7">Belongs to the prokaryotic/mitochondrial release factor family.</text>
</comment>
<dbReference type="FunFam" id="3.30.70.1660:FF:000002">
    <property type="entry name" value="Peptide chain release factor 1"/>
    <property type="match status" value="1"/>
</dbReference>
<sequence length="374" mass="41221">MGPKRLNGIRTSDVSLDEKFDKVMARYDELRDTLAAGLTESGDFARLSKEYADLTPIAEAIAELKKGRAEAADLAEMISAMMGDPSADPEMKAMAEEEFHLLAKRIPDLERKVQISLLPKDEADEKNAILEVRAGTGGDEAALFAAELFEMYRRYAGLHGWRFEAMDVSETGIGGYKEATANITGRGVFARLKFESGVHRVQRVPATEAQGRIHTSAATVAVLPEAEEVDIHIDEKDLRIDVFRSSGPGGQSVNTTDSAVRITHLPTGLVVSQQDEKSQHKNKAKALKVLRARLYDRERAEKDAARAADRKNQVGSGDRSERIRTYNFPQGRVTDHRINLTLYKIDKVMAGEALDELIDALVSEDEAARLAELG</sequence>
<reference evidence="12" key="1">
    <citation type="journal article" date="2011" name="PLoS Genet.">
        <title>Azospirillum genomes reveal transition of bacteria from aquatic to terrestrial environments.</title>
        <authorList>
            <person name="Wisniewski-Dye F."/>
            <person name="Borziak K."/>
            <person name="Khalsa-Moyers G."/>
            <person name="Alexandre G."/>
            <person name="Sukharnikov L.O."/>
            <person name="Wuichet K."/>
            <person name="Hurst G.B."/>
            <person name="McDonald W.H."/>
            <person name="Robertson J.S."/>
            <person name="Barbe V."/>
            <person name="Calteau A."/>
            <person name="Rouy Z."/>
            <person name="Mangenot S."/>
            <person name="Prigent-Combaret C."/>
            <person name="Normand P."/>
            <person name="Boyer M."/>
            <person name="Siguier P."/>
            <person name="Dessaux Y."/>
            <person name="Elmerich C."/>
            <person name="Condemine G."/>
            <person name="Krishnen G."/>
            <person name="Kennedy I."/>
            <person name="Paterson A.H."/>
            <person name="Gonzalez V."/>
            <person name="Mavingui P."/>
            <person name="Zhulin I.B."/>
        </authorList>
    </citation>
    <scope>NUCLEOTIDE SEQUENCE [LARGE SCALE GENOMIC DNA]</scope>
    <source>
        <strain evidence="12">4B</strain>
    </source>
</reference>
<dbReference type="InterPro" id="IPR045853">
    <property type="entry name" value="Pep_chain_release_fac_I_sf"/>
</dbReference>
<dbReference type="AlphaFoldDB" id="G7Z3P6"/>
<organism evidence="11 12">
    <name type="scientific">Azospirillum lipoferum (strain 4B)</name>
    <dbReference type="NCBI Taxonomy" id="862719"/>
    <lineage>
        <taxon>Bacteria</taxon>
        <taxon>Pseudomonadati</taxon>
        <taxon>Pseudomonadota</taxon>
        <taxon>Alphaproteobacteria</taxon>
        <taxon>Rhodospirillales</taxon>
        <taxon>Azospirillaceae</taxon>
        <taxon>Azospirillum</taxon>
    </lineage>
</organism>
<dbReference type="PANTHER" id="PTHR43804:SF7">
    <property type="entry name" value="LD18447P"/>
    <property type="match status" value="1"/>
</dbReference>
<evidence type="ECO:0000256" key="6">
    <source>
        <dbReference type="ARBA" id="ARBA00022917"/>
    </source>
</evidence>
<dbReference type="Pfam" id="PF03462">
    <property type="entry name" value="PCRF"/>
    <property type="match status" value="1"/>
</dbReference>
<feature type="domain" description="Prokaryotic-type class I peptide chain release factors" evidence="10">
    <location>
        <begin position="244"/>
        <end position="260"/>
    </location>
</feature>
<gene>
    <name evidence="7 11" type="primary">prfA</name>
    <name evidence="11" type="ordered locus">AZOLI_2857</name>
</gene>
<accession>G7Z3P6</accession>
<dbReference type="HOGENOM" id="CLU_036856_0_1_5"/>
<dbReference type="EMBL" id="FQ311868">
    <property type="protein sequence ID" value="CBS88039.1"/>
    <property type="molecule type" value="Genomic_DNA"/>
</dbReference>
<dbReference type="SMART" id="SM00937">
    <property type="entry name" value="PCRF"/>
    <property type="match status" value="1"/>
</dbReference>
<dbReference type="Pfam" id="PF00472">
    <property type="entry name" value="RF-1"/>
    <property type="match status" value="1"/>
</dbReference>
<dbReference type="Proteomes" id="UP000005667">
    <property type="component" value="Chromosome"/>
</dbReference>
<dbReference type="GO" id="GO:0005829">
    <property type="term" value="C:cytosol"/>
    <property type="evidence" value="ECO:0007669"/>
    <property type="project" value="UniProtKB-ARBA"/>
</dbReference>
<evidence type="ECO:0000256" key="4">
    <source>
        <dbReference type="ARBA" id="ARBA00022481"/>
    </source>
</evidence>
<keyword evidence="5 7" id="KW-0963">Cytoplasm</keyword>
<dbReference type="FunFam" id="3.30.160.20:FF:000004">
    <property type="entry name" value="Peptide chain release factor 1"/>
    <property type="match status" value="1"/>
</dbReference>
<dbReference type="NCBIfam" id="TIGR00019">
    <property type="entry name" value="prfA"/>
    <property type="match status" value="1"/>
</dbReference>
<evidence type="ECO:0000256" key="9">
    <source>
        <dbReference type="SAM" id="MobiDB-lite"/>
    </source>
</evidence>
<comment type="subcellular location">
    <subcellularLocation>
        <location evidence="2 7">Cytoplasm</location>
    </subcellularLocation>
</comment>
<protein>
    <recommendedName>
        <fullName evidence="7 8">Peptide chain release factor 1</fullName>
        <shortName evidence="7">RF-1</shortName>
    </recommendedName>
</protein>
<feature type="compositionally biased region" description="Basic and acidic residues" evidence="9">
    <location>
        <begin position="302"/>
        <end position="324"/>
    </location>
</feature>
<dbReference type="SUPFAM" id="SSF75620">
    <property type="entry name" value="Release factor"/>
    <property type="match status" value="1"/>
</dbReference>
<comment type="function">
    <text evidence="1 7">Peptide chain release factor 1 directs the termination of translation in response to the peptide chain termination codons UAG and UAA.</text>
</comment>
<dbReference type="InterPro" id="IPR004373">
    <property type="entry name" value="RF-1"/>
</dbReference>
<keyword evidence="4 7" id="KW-0488">Methylation</keyword>
<dbReference type="FunFam" id="3.30.70.1660:FF:000004">
    <property type="entry name" value="Peptide chain release factor 1"/>
    <property type="match status" value="1"/>
</dbReference>
<dbReference type="Gene3D" id="3.30.70.1660">
    <property type="match status" value="2"/>
</dbReference>
<evidence type="ECO:0000313" key="12">
    <source>
        <dbReference type="Proteomes" id="UP000005667"/>
    </source>
</evidence>
<dbReference type="PANTHER" id="PTHR43804">
    <property type="entry name" value="LD18447P"/>
    <property type="match status" value="1"/>
</dbReference>
<dbReference type="KEGG" id="ali:AZOLI_2857"/>
<feature type="region of interest" description="Disordered" evidence="9">
    <location>
        <begin position="302"/>
        <end position="327"/>
    </location>
</feature>
<evidence type="ECO:0000256" key="7">
    <source>
        <dbReference type="HAMAP-Rule" id="MF_00093"/>
    </source>
</evidence>
<dbReference type="NCBIfam" id="NF001859">
    <property type="entry name" value="PRK00591.1"/>
    <property type="match status" value="1"/>
</dbReference>
<proteinExistence type="inferred from homology"/>
<keyword evidence="12" id="KW-1185">Reference proteome</keyword>
<dbReference type="GO" id="GO:0016149">
    <property type="term" value="F:translation release factor activity, codon specific"/>
    <property type="evidence" value="ECO:0007669"/>
    <property type="project" value="UniProtKB-UniRule"/>
</dbReference>
<evidence type="ECO:0000256" key="8">
    <source>
        <dbReference type="NCBIfam" id="TIGR00019"/>
    </source>
</evidence>
<keyword evidence="6 7" id="KW-0648">Protein biosynthesis</keyword>
<feature type="modified residue" description="N5-methylglutamine" evidence="7">
    <location>
        <position position="251"/>
    </location>
</feature>
<comment type="PTM">
    <text evidence="7">Methylated by PrmC. Methylation increases the termination efficiency of RF1.</text>
</comment>
<dbReference type="HAMAP" id="MF_00093">
    <property type="entry name" value="Rel_fac_1"/>
    <property type="match status" value="1"/>
</dbReference>